<feature type="domain" description="YqbQ/XkdQ" evidence="1">
    <location>
        <begin position="18"/>
        <end position="311"/>
    </location>
</feature>
<name>A0ABR7NND5_9FIRM</name>
<dbReference type="EMBL" id="JACRTB010000054">
    <property type="protein sequence ID" value="MBC8577814.1"/>
    <property type="molecule type" value="Genomic_DNA"/>
</dbReference>
<evidence type="ECO:0000313" key="2">
    <source>
        <dbReference type="EMBL" id="MBC8577814.1"/>
    </source>
</evidence>
<evidence type="ECO:0000259" key="1">
    <source>
        <dbReference type="Pfam" id="PF24032"/>
    </source>
</evidence>
<sequence length="320" mass="35084">MPLLLVNGSDLSQIACNIKYTDPFNNGASSLTFEYPAAKAGLFPNGSAVVFTYGGANVFYGFLFTSKANDATVKCTACDQLRYLKAEAFLTRQEEPLDSFCNKVFAQAGDRIRVGEMDSTQISLKQHVFDNKTWLDMIYDSIRENLYLNGYLYALRDEFGALTLRDVYDLRLPLVIGDGSLATGYDYSISIDGDTANYVKVGHDNDAAGVRDVFVAEDSANIAKWGKLALYKTVSGSVNEAQLKELAANILAVKNRETESLTLDCTGDLRVRAGCGVKVVLSAAGINLWAMVTKAAHSFAGASHTMRLELQYGRWQSWMS</sequence>
<dbReference type="InterPro" id="IPR056937">
    <property type="entry name" value="YqbQ/XkdQ"/>
</dbReference>
<protein>
    <recommendedName>
        <fullName evidence="1">YqbQ/XkdQ domain-containing protein</fullName>
    </recommendedName>
</protein>
<evidence type="ECO:0000313" key="3">
    <source>
        <dbReference type="Proteomes" id="UP000658131"/>
    </source>
</evidence>
<proteinExistence type="predicted"/>
<dbReference type="RefSeq" id="WP_262401160.1">
    <property type="nucleotide sequence ID" value="NZ_JACRTB010000054.1"/>
</dbReference>
<dbReference type="Proteomes" id="UP000658131">
    <property type="component" value="Unassembled WGS sequence"/>
</dbReference>
<reference evidence="2 3" key="1">
    <citation type="submission" date="2020-08" db="EMBL/GenBank/DDBJ databases">
        <title>Genome public.</title>
        <authorList>
            <person name="Liu C."/>
            <person name="Sun Q."/>
        </authorList>
    </citation>
    <scope>NUCLEOTIDE SEQUENCE [LARGE SCALE GENOMIC DNA]</scope>
    <source>
        <strain evidence="2 3">BX1</strain>
    </source>
</reference>
<comment type="caution">
    <text evidence="2">The sequence shown here is derived from an EMBL/GenBank/DDBJ whole genome shotgun (WGS) entry which is preliminary data.</text>
</comment>
<dbReference type="Pfam" id="PF24032">
    <property type="entry name" value="YQBQ"/>
    <property type="match status" value="1"/>
</dbReference>
<gene>
    <name evidence="2" type="ORF">H8717_15620</name>
</gene>
<accession>A0ABR7NND5</accession>
<organism evidence="2 3">
    <name type="scientific">Yanshouia hominis</name>
    <dbReference type="NCBI Taxonomy" id="2763673"/>
    <lineage>
        <taxon>Bacteria</taxon>
        <taxon>Bacillati</taxon>
        <taxon>Bacillota</taxon>
        <taxon>Clostridia</taxon>
        <taxon>Eubacteriales</taxon>
        <taxon>Oscillospiraceae</taxon>
        <taxon>Yanshouia</taxon>
    </lineage>
</organism>
<keyword evidence="3" id="KW-1185">Reference proteome</keyword>